<evidence type="ECO:0000313" key="3">
    <source>
        <dbReference type="Proteomes" id="UP001337655"/>
    </source>
</evidence>
<evidence type="ECO:0000313" key="2">
    <source>
        <dbReference type="EMBL" id="KAK5173266.1"/>
    </source>
</evidence>
<sequence length="495" mass="49837">MEDPFVPTSSIAALLDLMSSLARGSVEVMPTTLATVALPSGNGGRVSPTSLRTAAITPVNAGLAAPPIALPSTSMMTTELSSLDDLLAAASITAAPSSLSNHPASSITDAVSFIQITIPSEAAAAIFGLPTPPTTSPPTNLPGMDATSVLPAEAAMTTTPPLADGLQSLGEEMVSNMVNALVQLISLLASRTAEPATIPMPTSTASEIEPEVLPSIASTSVILVAIPASPSSSSASSETQDFTNRRRKPAPQLPGFGFLGGLLPGARSKSAGVSTSSVSLDATIPSTPVETTGQTSSPLPGRPVVADPSIAAPAVPQVIPSPAAQIVGMAPIVGNAALYGSPGTMVMGVIASIPIPSDLPTIIQGVKDAAVSNLATSVTNIPLLGQTSQVLAILQLLGVMNLGQFGSVATLTNLPAVQSAALLINEPDLVTLIYILRSKSIIQSTAADGLLDNVVGFVQMVEYLLPLVSNIKTVVAVLISQQLGVAGLDDIINGV</sequence>
<organism evidence="2 3">
    <name type="scientific">Saxophila tyrrhenica</name>
    <dbReference type="NCBI Taxonomy" id="1690608"/>
    <lineage>
        <taxon>Eukaryota</taxon>
        <taxon>Fungi</taxon>
        <taxon>Dikarya</taxon>
        <taxon>Ascomycota</taxon>
        <taxon>Pezizomycotina</taxon>
        <taxon>Dothideomycetes</taxon>
        <taxon>Dothideomycetidae</taxon>
        <taxon>Mycosphaerellales</taxon>
        <taxon>Extremaceae</taxon>
        <taxon>Saxophila</taxon>
    </lineage>
</organism>
<dbReference type="RefSeq" id="XP_064661961.1">
    <property type="nucleotide sequence ID" value="XM_064799206.1"/>
</dbReference>
<protein>
    <submittedName>
        <fullName evidence="2">Uncharacterized protein</fullName>
    </submittedName>
</protein>
<evidence type="ECO:0000256" key="1">
    <source>
        <dbReference type="SAM" id="MobiDB-lite"/>
    </source>
</evidence>
<name>A0AAV9PM07_9PEZI</name>
<feature type="compositionally biased region" description="Polar residues" evidence="1">
    <location>
        <begin position="284"/>
        <end position="298"/>
    </location>
</feature>
<dbReference type="EMBL" id="JAVRRT010000003">
    <property type="protein sequence ID" value="KAK5173266.1"/>
    <property type="molecule type" value="Genomic_DNA"/>
</dbReference>
<dbReference type="GeneID" id="89923294"/>
<reference evidence="2 3" key="1">
    <citation type="submission" date="2023-08" db="EMBL/GenBank/DDBJ databases">
        <title>Black Yeasts Isolated from many extreme environments.</title>
        <authorList>
            <person name="Coleine C."/>
            <person name="Stajich J.E."/>
            <person name="Selbmann L."/>
        </authorList>
    </citation>
    <scope>NUCLEOTIDE SEQUENCE [LARGE SCALE GENOMIC DNA]</scope>
    <source>
        <strain evidence="2 3">CCFEE 5935</strain>
    </source>
</reference>
<feature type="compositionally biased region" description="Low complexity" evidence="1">
    <location>
        <begin position="228"/>
        <end position="237"/>
    </location>
</feature>
<gene>
    <name evidence="2" type="ORF">LTR77_001947</name>
</gene>
<accession>A0AAV9PM07</accession>
<keyword evidence="3" id="KW-1185">Reference proteome</keyword>
<feature type="region of interest" description="Disordered" evidence="1">
    <location>
        <begin position="228"/>
        <end position="253"/>
    </location>
</feature>
<comment type="caution">
    <text evidence="2">The sequence shown here is derived from an EMBL/GenBank/DDBJ whole genome shotgun (WGS) entry which is preliminary data.</text>
</comment>
<feature type="region of interest" description="Disordered" evidence="1">
    <location>
        <begin position="277"/>
        <end position="301"/>
    </location>
</feature>
<dbReference type="Proteomes" id="UP001337655">
    <property type="component" value="Unassembled WGS sequence"/>
</dbReference>
<proteinExistence type="predicted"/>
<dbReference type="AlphaFoldDB" id="A0AAV9PM07"/>